<evidence type="ECO:0000256" key="4">
    <source>
        <dbReference type="ARBA" id="ARBA00022741"/>
    </source>
</evidence>
<dbReference type="HAMAP" id="MF_00823">
    <property type="entry name" value="AcetylCoA_CT_alpha"/>
    <property type="match status" value="1"/>
</dbReference>
<keyword evidence="13" id="KW-1185">Reference proteome</keyword>
<dbReference type="NCBIfam" id="TIGR00513">
    <property type="entry name" value="accA"/>
    <property type="match status" value="1"/>
</dbReference>
<dbReference type="RefSeq" id="WP_331255495.1">
    <property type="nucleotide sequence ID" value="NZ_CP133270.1"/>
</dbReference>
<dbReference type="NCBIfam" id="NF041504">
    <property type="entry name" value="AccA_sub"/>
    <property type="match status" value="1"/>
</dbReference>
<comment type="pathway">
    <text evidence="1 10">Lipid metabolism; malonyl-CoA biosynthesis; malonyl-CoA from acetyl-CoA: step 1/1.</text>
</comment>
<evidence type="ECO:0000256" key="1">
    <source>
        <dbReference type="ARBA" id="ARBA00004956"/>
    </source>
</evidence>
<evidence type="ECO:0000256" key="2">
    <source>
        <dbReference type="ARBA" id="ARBA00022516"/>
    </source>
</evidence>
<dbReference type="PANTHER" id="PTHR42853:SF3">
    <property type="entry name" value="ACETYL-COENZYME A CARBOXYLASE CARBOXYL TRANSFERASE SUBUNIT ALPHA, CHLOROPLASTIC"/>
    <property type="match status" value="1"/>
</dbReference>
<dbReference type="Pfam" id="PF03255">
    <property type="entry name" value="ACCA"/>
    <property type="match status" value="1"/>
</dbReference>
<dbReference type="GO" id="GO:0016740">
    <property type="term" value="F:transferase activity"/>
    <property type="evidence" value="ECO:0007669"/>
    <property type="project" value="UniProtKB-KW"/>
</dbReference>
<evidence type="ECO:0000313" key="13">
    <source>
        <dbReference type="Proteomes" id="UP001330434"/>
    </source>
</evidence>
<evidence type="ECO:0000256" key="10">
    <source>
        <dbReference type="HAMAP-Rule" id="MF_00823"/>
    </source>
</evidence>
<evidence type="ECO:0000256" key="9">
    <source>
        <dbReference type="ARBA" id="ARBA00049152"/>
    </source>
</evidence>
<evidence type="ECO:0000259" key="11">
    <source>
        <dbReference type="PROSITE" id="PS50989"/>
    </source>
</evidence>
<comment type="subcellular location">
    <subcellularLocation>
        <location evidence="10">Cytoplasm</location>
    </subcellularLocation>
</comment>
<dbReference type="Gene3D" id="3.90.226.10">
    <property type="entry name" value="2-enoyl-CoA Hydratase, Chain A, domain 1"/>
    <property type="match status" value="1"/>
</dbReference>
<comment type="catalytic activity">
    <reaction evidence="9 10">
        <text>N(6)-carboxybiotinyl-L-lysyl-[protein] + acetyl-CoA = N(6)-biotinyl-L-lysyl-[protein] + malonyl-CoA</text>
        <dbReference type="Rhea" id="RHEA:54728"/>
        <dbReference type="Rhea" id="RHEA-COMP:10505"/>
        <dbReference type="Rhea" id="RHEA-COMP:10506"/>
        <dbReference type="ChEBI" id="CHEBI:57288"/>
        <dbReference type="ChEBI" id="CHEBI:57384"/>
        <dbReference type="ChEBI" id="CHEBI:83144"/>
        <dbReference type="ChEBI" id="CHEBI:83145"/>
        <dbReference type="EC" id="2.1.3.15"/>
    </reaction>
</comment>
<keyword evidence="10" id="KW-0963">Cytoplasm</keyword>
<dbReference type="EC" id="2.1.3.15" evidence="10"/>
<dbReference type="Proteomes" id="UP001330434">
    <property type="component" value="Chromosome"/>
</dbReference>
<keyword evidence="8 10" id="KW-0275">Fatty acid biosynthesis</keyword>
<dbReference type="NCBIfam" id="NF004344">
    <property type="entry name" value="PRK05724.1"/>
    <property type="match status" value="1"/>
</dbReference>
<keyword evidence="4 10" id="KW-0547">Nucleotide-binding</keyword>
<evidence type="ECO:0000256" key="6">
    <source>
        <dbReference type="ARBA" id="ARBA00022840"/>
    </source>
</evidence>
<evidence type="ECO:0000313" key="12">
    <source>
        <dbReference type="EMBL" id="WVX66647.1"/>
    </source>
</evidence>
<comment type="subunit">
    <text evidence="10">Acetyl-CoA carboxylase is a heterohexamer composed of biotin carboxyl carrier protein (AccB), biotin carboxylase (AccC) and two subunits each of ACCase subunit alpha (AccA) and ACCase subunit beta (AccD).</text>
</comment>
<dbReference type="InterPro" id="IPR001095">
    <property type="entry name" value="Acetyl_CoA_COase_a_su"/>
</dbReference>
<name>A0ABZ2C5C1_9PROT</name>
<keyword evidence="7 10" id="KW-0443">Lipid metabolism</keyword>
<evidence type="ECO:0000256" key="3">
    <source>
        <dbReference type="ARBA" id="ARBA00022679"/>
    </source>
</evidence>
<gene>
    <name evidence="10" type="primary">accA</name>
    <name evidence="12" type="ORF">Bealeia1_00827</name>
</gene>
<protein>
    <recommendedName>
        <fullName evidence="10">Acetyl-coenzyme A carboxylase carboxyl transferase subunit alpha</fullName>
        <shortName evidence="10">ACCase subunit alpha</shortName>
        <shortName evidence="10">Acetyl-CoA carboxylase carboxyltransferase subunit alpha</shortName>
        <ecNumber evidence="10">2.1.3.15</ecNumber>
    </recommendedName>
</protein>
<sequence length="318" mass="34956">MRTILDFEKPIAELESKLHELRHLSSSQDVDIASEMTRLEKKSEKLLLQTYSNLSSWQKVQVARHPERPHSSDYIARLITDFTPLAGDRLYAEDPAIIGGLGNFRGIPVMVLGHEKGKDTETRIRHNFGMPRPEGYRKATRLMRMANQFKLPVITFVDTAGAHPGIDAEERGQSEALATCIEMCTKLEVPMIAMVIGEGGSGGAVALAVGNAVMMLEHSVYSVISPEGCASILWRTRDKREDAAAAQKLTAQDLQSFGVIDTIVTEPLGGAHRSPIATIDALGDALEKTLKPLMNLDGKTLRNARREKFLNMGRQGAL</sequence>
<comment type="function">
    <text evidence="10">Component of the acetyl coenzyme A carboxylase (ACC) complex. First, biotin carboxylase catalyzes the carboxylation of biotin on its carrier protein (BCCP) and then the CO(2) group is transferred by the carboxyltransferase to acetyl-CoA to form malonyl-CoA.</text>
</comment>
<keyword evidence="6 10" id="KW-0067">ATP-binding</keyword>
<dbReference type="InterPro" id="IPR029045">
    <property type="entry name" value="ClpP/crotonase-like_dom_sf"/>
</dbReference>
<organism evidence="12 13">
    <name type="scientific">Candidatus Bealeia paramacronuclearis</name>
    <dbReference type="NCBI Taxonomy" id="1921001"/>
    <lineage>
        <taxon>Bacteria</taxon>
        <taxon>Pseudomonadati</taxon>
        <taxon>Pseudomonadota</taxon>
        <taxon>Alphaproteobacteria</taxon>
        <taxon>Holosporales</taxon>
        <taxon>Holosporaceae</taxon>
        <taxon>Candidatus Bealeia</taxon>
    </lineage>
</organism>
<dbReference type="InterPro" id="IPR011763">
    <property type="entry name" value="COA_CT_C"/>
</dbReference>
<comment type="similarity">
    <text evidence="10">Belongs to the AccA family.</text>
</comment>
<accession>A0ABZ2C5C1</accession>
<dbReference type="PANTHER" id="PTHR42853">
    <property type="entry name" value="ACETYL-COENZYME A CARBOXYLASE CARBOXYL TRANSFERASE SUBUNIT ALPHA"/>
    <property type="match status" value="1"/>
</dbReference>
<evidence type="ECO:0000256" key="7">
    <source>
        <dbReference type="ARBA" id="ARBA00023098"/>
    </source>
</evidence>
<feature type="domain" description="CoA carboxyltransferase C-terminal" evidence="11">
    <location>
        <begin position="38"/>
        <end position="292"/>
    </location>
</feature>
<keyword evidence="2 10" id="KW-0444">Lipid biosynthesis</keyword>
<evidence type="ECO:0000256" key="5">
    <source>
        <dbReference type="ARBA" id="ARBA00022832"/>
    </source>
</evidence>
<keyword evidence="3 10" id="KW-0808">Transferase</keyword>
<keyword evidence="5 10" id="KW-0276">Fatty acid metabolism</keyword>
<proteinExistence type="inferred from homology"/>
<dbReference type="PROSITE" id="PS50989">
    <property type="entry name" value="COA_CT_CTER"/>
    <property type="match status" value="1"/>
</dbReference>
<dbReference type="SUPFAM" id="SSF52096">
    <property type="entry name" value="ClpP/crotonase"/>
    <property type="match status" value="1"/>
</dbReference>
<evidence type="ECO:0000256" key="8">
    <source>
        <dbReference type="ARBA" id="ARBA00023160"/>
    </source>
</evidence>
<dbReference type="EMBL" id="CP133270">
    <property type="protein sequence ID" value="WVX66647.1"/>
    <property type="molecule type" value="Genomic_DNA"/>
</dbReference>
<dbReference type="PRINTS" id="PR01069">
    <property type="entry name" value="ACCCTRFRASEA"/>
</dbReference>
<reference evidence="12 13" key="1">
    <citation type="journal article" date="2024" name="Environ. Microbiol.">
        <title>Novel evolutionary insights on the interactions of the Holosporales (Alphaproteobacteria) with eukaryotic hosts from comparative genomics.</title>
        <authorList>
            <person name="Giovannini M."/>
            <person name="Petroni G."/>
            <person name="Castelli M."/>
        </authorList>
    </citation>
    <scope>NUCLEOTIDE SEQUENCE [LARGE SCALE GENOMIC DNA]</scope>
    <source>
        <strain evidence="12 13">US_Bl 15I1</strain>
    </source>
</reference>